<accession>A0ABU9N393</accession>
<evidence type="ECO:0000313" key="2">
    <source>
        <dbReference type="EMBL" id="MEM0542192.1"/>
    </source>
</evidence>
<organism evidence="2 3">
    <name type="scientific">Flavobacterium aureirubrum</name>
    <dbReference type="NCBI Taxonomy" id="3133147"/>
    <lineage>
        <taxon>Bacteria</taxon>
        <taxon>Pseudomonadati</taxon>
        <taxon>Bacteroidota</taxon>
        <taxon>Flavobacteriia</taxon>
        <taxon>Flavobacteriales</taxon>
        <taxon>Flavobacteriaceae</taxon>
        <taxon>Flavobacterium</taxon>
    </lineage>
</organism>
<keyword evidence="1" id="KW-0472">Membrane</keyword>
<proteinExistence type="predicted"/>
<dbReference type="RefSeq" id="WP_342695416.1">
    <property type="nucleotide sequence ID" value="NZ_JBCGDO010000005.1"/>
</dbReference>
<dbReference type="Proteomes" id="UP001460072">
    <property type="component" value="Unassembled WGS sequence"/>
</dbReference>
<keyword evidence="1" id="KW-0812">Transmembrane</keyword>
<reference evidence="2 3" key="1">
    <citation type="submission" date="2024-03" db="EMBL/GenBank/DDBJ databases">
        <title>Two novel species of the genus Flavobacterium exhibiting potentially degradation of complex polysaccharides.</title>
        <authorList>
            <person name="Lian X."/>
        </authorList>
    </citation>
    <scope>NUCLEOTIDE SEQUENCE [LARGE SCALE GENOMIC DNA]</scope>
    <source>
        <strain evidence="3">j3</strain>
    </source>
</reference>
<comment type="caution">
    <text evidence="2">The sequence shown here is derived from an EMBL/GenBank/DDBJ whole genome shotgun (WGS) entry which is preliminary data.</text>
</comment>
<dbReference type="EMBL" id="JBCGDO010000005">
    <property type="protein sequence ID" value="MEM0542192.1"/>
    <property type="molecule type" value="Genomic_DNA"/>
</dbReference>
<name>A0ABU9N393_9FLAO</name>
<evidence type="ECO:0008006" key="4">
    <source>
        <dbReference type="Google" id="ProtNLM"/>
    </source>
</evidence>
<feature type="transmembrane region" description="Helical" evidence="1">
    <location>
        <begin position="12"/>
        <end position="30"/>
    </location>
</feature>
<sequence>MKIIAHKTTFVTWLARGLSFFIAIFISLFASDTFYAKLEF</sequence>
<protein>
    <recommendedName>
        <fullName evidence="4">DUF202 domain-containing protein</fullName>
    </recommendedName>
</protein>
<evidence type="ECO:0000256" key="1">
    <source>
        <dbReference type="SAM" id="Phobius"/>
    </source>
</evidence>
<keyword evidence="3" id="KW-1185">Reference proteome</keyword>
<gene>
    <name evidence="2" type="ORF">WFZ85_06165</name>
</gene>
<keyword evidence="1" id="KW-1133">Transmembrane helix</keyword>
<evidence type="ECO:0000313" key="3">
    <source>
        <dbReference type="Proteomes" id="UP001460072"/>
    </source>
</evidence>